<sequence length="152" mass="16764">MSSVASLRPCSRSHLRFINLCCCSHSNCFFLRVRCQMRQHMFSSLELRSRVLRVATTLSHVLCRSVSSTPVTTSSTKYFVGLKCPPSLGFTGGTGFCSSMAPAPVSNIASKYPFIHSFPAITPPPKITPFFLVSLCSIPEKQENYTTILFDG</sequence>
<name>A0A2P2JBN1_RHIMU</name>
<dbReference type="AlphaFoldDB" id="A0A2P2JBN1"/>
<dbReference type="EMBL" id="GGEC01010379">
    <property type="protein sequence ID" value="MBW90862.1"/>
    <property type="molecule type" value="Transcribed_RNA"/>
</dbReference>
<organism evidence="1">
    <name type="scientific">Rhizophora mucronata</name>
    <name type="common">Asiatic mangrove</name>
    <dbReference type="NCBI Taxonomy" id="61149"/>
    <lineage>
        <taxon>Eukaryota</taxon>
        <taxon>Viridiplantae</taxon>
        <taxon>Streptophyta</taxon>
        <taxon>Embryophyta</taxon>
        <taxon>Tracheophyta</taxon>
        <taxon>Spermatophyta</taxon>
        <taxon>Magnoliopsida</taxon>
        <taxon>eudicotyledons</taxon>
        <taxon>Gunneridae</taxon>
        <taxon>Pentapetalae</taxon>
        <taxon>rosids</taxon>
        <taxon>fabids</taxon>
        <taxon>Malpighiales</taxon>
        <taxon>Rhizophoraceae</taxon>
        <taxon>Rhizophora</taxon>
    </lineage>
</organism>
<protein>
    <submittedName>
        <fullName evidence="1">Uncharacterized protein</fullName>
    </submittedName>
</protein>
<evidence type="ECO:0000313" key="1">
    <source>
        <dbReference type="EMBL" id="MBW90862.1"/>
    </source>
</evidence>
<proteinExistence type="predicted"/>
<accession>A0A2P2JBN1</accession>
<reference evidence="1" key="1">
    <citation type="submission" date="2018-02" db="EMBL/GenBank/DDBJ databases">
        <title>Rhizophora mucronata_Transcriptome.</title>
        <authorList>
            <person name="Meera S.P."/>
            <person name="Sreeshan A."/>
            <person name="Augustine A."/>
        </authorList>
    </citation>
    <scope>NUCLEOTIDE SEQUENCE</scope>
    <source>
        <tissue evidence="1">Leaf</tissue>
    </source>
</reference>